<evidence type="ECO:0000313" key="4">
    <source>
        <dbReference type="Proteomes" id="UP000271626"/>
    </source>
</evidence>
<organism evidence="3 4">
    <name type="scientific">Tsukamurella paurometabola</name>
    <name type="common">Corynebacterium paurometabolum</name>
    <dbReference type="NCBI Taxonomy" id="2061"/>
    <lineage>
        <taxon>Bacteria</taxon>
        <taxon>Bacillati</taxon>
        <taxon>Actinomycetota</taxon>
        <taxon>Actinomycetes</taxon>
        <taxon>Mycobacteriales</taxon>
        <taxon>Tsukamurellaceae</taxon>
        <taxon>Tsukamurella</taxon>
    </lineage>
</organism>
<keyword evidence="2" id="KW-0472">Membrane</keyword>
<dbReference type="AlphaFoldDB" id="A0A3P8JYX1"/>
<keyword evidence="2" id="KW-1133">Transmembrane helix</keyword>
<dbReference type="EMBL" id="LR131273">
    <property type="protein sequence ID" value="VDR38024.1"/>
    <property type="molecule type" value="Genomic_DNA"/>
</dbReference>
<feature type="transmembrane region" description="Helical" evidence="2">
    <location>
        <begin position="168"/>
        <end position="190"/>
    </location>
</feature>
<reference evidence="3 4" key="1">
    <citation type="submission" date="2018-12" db="EMBL/GenBank/DDBJ databases">
        <authorList>
            <consortium name="Pathogen Informatics"/>
        </authorList>
    </citation>
    <scope>NUCLEOTIDE SEQUENCE [LARGE SCALE GENOMIC DNA]</scope>
    <source>
        <strain evidence="3 4">NCTC10741</strain>
    </source>
</reference>
<feature type="transmembrane region" description="Helical" evidence="2">
    <location>
        <begin position="227"/>
        <end position="248"/>
    </location>
</feature>
<accession>A0A3P8JYX1</accession>
<sequence>MTSLGTGRSLGSSHVEFPGGAPTSKSHARLAAAFAGLAIAIPLIVLLFTGPASHGEPHDLPIGVVGPAAAAQQVEQRLDAQQPGGFAVHAYESEAALVQAAKDREVYGGIVPASTATPGVQTRAVVASGASPAVAPMITQMATALAQGQKVQTVEVAPLSADDPRGAGFGSIVMPVFLSGMVLALATVMIGGHPRIVAVALPVGAAIVGAAAVGAAMWVGVLPGGFWGQWLAMSAGMLAIGATVAGLVQLAGTKGIGPAALLFMLVGMPLAGIAMPPEFLPHVWAVLGQSLPIGATGTALRSAAFFADGSLIGAGAGAAYAVLGAWIVVGYGLLVIGAAKHRAERTAPSDTGEVSEKDLLRPATI</sequence>
<feature type="region of interest" description="Disordered" evidence="1">
    <location>
        <begin position="1"/>
        <end position="22"/>
    </location>
</feature>
<dbReference type="RefSeq" id="WP_197715989.1">
    <property type="nucleotide sequence ID" value="NZ_CP085954.1"/>
</dbReference>
<gene>
    <name evidence="3" type="ORF">NCTC10741_01137</name>
</gene>
<name>A0A3P8JYX1_TSUPA</name>
<dbReference type="Proteomes" id="UP000271626">
    <property type="component" value="Chromosome"/>
</dbReference>
<evidence type="ECO:0000256" key="2">
    <source>
        <dbReference type="SAM" id="Phobius"/>
    </source>
</evidence>
<feature type="transmembrane region" description="Helical" evidence="2">
    <location>
        <begin position="197"/>
        <end position="221"/>
    </location>
</feature>
<feature type="transmembrane region" description="Helical" evidence="2">
    <location>
        <begin position="318"/>
        <end position="339"/>
    </location>
</feature>
<proteinExistence type="predicted"/>
<feature type="compositionally biased region" description="Low complexity" evidence="1">
    <location>
        <begin position="1"/>
        <end position="13"/>
    </location>
</feature>
<protein>
    <submittedName>
        <fullName evidence="3">ABC-2 family transporter protein</fullName>
    </submittedName>
</protein>
<keyword evidence="2" id="KW-0812">Transmembrane</keyword>
<evidence type="ECO:0000313" key="3">
    <source>
        <dbReference type="EMBL" id="VDR38024.1"/>
    </source>
</evidence>
<feature type="transmembrane region" description="Helical" evidence="2">
    <location>
        <begin position="30"/>
        <end position="50"/>
    </location>
</feature>
<feature type="transmembrane region" description="Helical" evidence="2">
    <location>
        <begin position="255"/>
        <end position="275"/>
    </location>
</feature>
<evidence type="ECO:0000256" key="1">
    <source>
        <dbReference type="SAM" id="MobiDB-lite"/>
    </source>
</evidence>